<proteinExistence type="predicted"/>
<evidence type="ECO:0000313" key="2">
    <source>
        <dbReference type="Proteomes" id="UP000315349"/>
    </source>
</evidence>
<dbReference type="AlphaFoldDB" id="A0A518GKM2"/>
<sequence>MPIAKEEMRIDLAGEEMKDSMSISMGTRLSLGTGCSMDFTWFVVMMWLEHLFSGLCLSS</sequence>
<name>A0A518GKM2_9PLAN</name>
<protein>
    <submittedName>
        <fullName evidence="1">Uncharacterized protein</fullName>
    </submittedName>
</protein>
<dbReference type="EMBL" id="CP036299">
    <property type="protein sequence ID" value="QDV29086.1"/>
    <property type="molecule type" value="Genomic_DNA"/>
</dbReference>
<gene>
    <name evidence="1" type="ORF">Spb1_09540</name>
</gene>
<evidence type="ECO:0000313" key="1">
    <source>
        <dbReference type="EMBL" id="QDV29086.1"/>
    </source>
</evidence>
<accession>A0A518GKM2</accession>
<organism evidence="1 2">
    <name type="scientific">Planctopirus ephydatiae</name>
    <dbReference type="NCBI Taxonomy" id="2528019"/>
    <lineage>
        <taxon>Bacteria</taxon>
        <taxon>Pseudomonadati</taxon>
        <taxon>Planctomycetota</taxon>
        <taxon>Planctomycetia</taxon>
        <taxon>Planctomycetales</taxon>
        <taxon>Planctomycetaceae</taxon>
        <taxon>Planctopirus</taxon>
    </lineage>
</organism>
<keyword evidence="2" id="KW-1185">Reference proteome</keyword>
<dbReference type="Proteomes" id="UP000315349">
    <property type="component" value="Chromosome"/>
</dbReference>
<dbReference type="KEGG" id="peh:Spb1_09540"/>
<reference evidence="1 2" key="1">
    <citation type="submission" date="2019-02" db="EMBL/GenBank/DDBJ databases">
        <title>Deep-cultivation of Planctomycetes and their phenomic and genomic characterization uncovers novel biology.</title>
        <authorList>
            <person name="Wiegand S."/>
            <person name="Jogler M."/>
            <person name="Boedeker C."/>
            <person name="Pinto D."/>
            <person name="Vollmers J."/>
            <person name="Rivas-Marin E."/>
            <person name="Kohn T."/>
            <person name="Peeters S.H."/>
            <person name="Heuer A."/>
            <person name="Rast P."/>
            <person name="Oberbeckmann S."/>
            <person name="Bunk B."/>
            <person name="Jeske O."/>
            <person name="Meyerdierks A."/>
            <person name="Storesund J.E."/>
            <person name="Kallscheuer N."/>
            <person name="Luecker S."/>
            <person name="Lage O.M."/>
            <person name="Pohl T."/>
            <person name="Merkel B.J."/>
            <person name="Hornburger P."/>
            <person name="Mueller R.-W."/>
            <person name="Bruemmer F."/>
            <person name="Labrenz M."/>
            <person name="Spormann A.M."/>
            <person name="Op den Camp H."/>
            <person name="Overmann J."/>
            <person name="Amann R."/>
            <person name="Jetten M.S.M."/>
            <person name="Mascher T."/>
            <person name="Medema M.H."/>
            <person name="Devos D.P."/>
            <person name="Kaster A.-K."/>
            <person name="Ovreas L."/>
            <person name="Rohde M."/>
            <person name="Galperin M.Y."/>
            <person name="Jogler C."/>
        </authorList>
    </citation>
    <scope>NUCLEOTIDE SEQUENCE [LARGE SCALE GENOMIC DNA]</scope>
    <source>
        <strain evidence="1 2">Spb1</strain>
    </source>
</reference>